<protein>
    <submittedName>
        <fullName evidence="1">Uncharacterized protein</fullName>
    </submittedName>
</protein>
<evidence type="ECO:0000313" key="1">
    <source>
        <dbReference type="EMBL" id="EYC35018.1"/>
    </source>
</evidence>
<feature type="non-terminal residue" evidence="1">
    <location>
        <position position="1"/>
    </location>
</feature>
<organism evidence="1 2">
    <name type="scientific">Ancylostoma ceylanicum</name>
    <dbReference type="NCBI Taxonomy" id="53326"/>
    <lineage>
        <taxon>Eukaryota</taxon>
        <taxon>Metazoa</taxon>
        <taxon>Ecdysozoa</taxon>
        <taxon>Nematoda</taxon>
        <taxon>Chromadorea</taxon>
        <taxon>Rhabditida</taxon>
        <taxon>Rhabditina</taxon>
        <taxon>Rhabditomorpha</taxon>
        <taxon>Strongyloidea</taxon>
        <taxon>Ancylostomatidae</taxon>
        <taxon>Ancylostomatinae</taxon>
        <taxon>Ancylostoma</taxon>
    </lineage>
</organism>
<dbReference type="EMBL" id="JARK01000790">
    <property type="protein sequence ID" value="EYC35018.1"/>
    <property type="molecule type" value="Genomic_DNA"/>
</dbReference>
<evidence type="ECO:0000313" key="2">
    <source>
        <dbReference type="Proteomes" id="UP000024635"/>
    </source>
</evidence>
<accession>A0A016W7P5</accession>
<keyword evidence="2" id="KW-1185">Reference proteome</keyword>
<reference evidence="2" key="1">
    <citation type="journal article" date="2015" name="Nat. Genet.">
        <title>The genome and transcriptome of the zoonotic hookworm Ancylostoma ceylanicum identify infection-specific gene families.</title>
        <authorList>
            <person name="Schwarz E.M."/>
            <person name="Hu Y."/>
            <person name="Antoshechkin I."/>
            <person name="Miller M.M."/>
            <person name="Sternberg P.W."/>
            <person name="Aroian R.V."/>
        </authorList>
    </citation>
    <scope>NUCLEOTIDE SEQUENCE</scope>
    <source>
        <strain evidence="2">HY135</strain>
    </source>
</reference>
<proteinExistence type="predicted"/>
<gene>
    <name evidence="1" type="primary">Acey_s1191.g3740</name>
    <name evidence="1" type="ORF">Y032_1191g3740</name>
</gene>
<comment type="caution">
    <text evidence="1">The sequence shown here is derived from an EMBL/GenBank/DDBJ whole genome shotgun (WGS) entry which is preliminary data.</text>
</comment>
<dbReference type="AlphaFoldDB" id="A0A016W7P5"/>
<dbReference type="Proteomes" id="UP000024635">
    <property type="component" value="Unassembled WGS sequence"/>
</dbReference>
<name>A0A016W7P5_9BILA</name>
<sequence>LVSDYGTAFKHCSLRRSPNVNLVMTCSQQPRPEGLEEQYRRFMNYPAWTEQKLPFVELV</sequence>